<dbReference type="EMBL" id="CAACYJ010000027">
    <property type="protein sequence ID" value="VFB19690.1"/>
    <property type="molecule type" value="Genomic_DNA"/>
</dbReference>
<dbReference type="Proteomes" id="UP000330809">
    <property type="component" value="Unassembled WGS sequence"/>
</dbReference>
<organism evidence="2 3">
    <name type="scientific">Pseudomonas fragi</name>
    <dbReference type="NCBI Taxonomy" id="296"/>
    <lineage>
        <taxon>Bacteria</taxon>
        <taxon>Pseudomonadati</taxon>
        <taxon>Pseudomonadota</taxon>
        <taxon>Gammaproteobacteria</taxon>
        <taxon>Pseudomonadales</taxon>
        <taxon>Pseudomonadaceae</taxon>
        <taxon>Pseudomonas</taxon>
    </lineage>
</organism>
<proteinExistence type="predicted"/>
<gene>
    <name evidence="2" type="primary">rspO</name>
    <name evidence="2" type="ORF">NCTC10754_02286</name>
</gene>
<feature type="coiled-coil region" evidence="1">
    <location>
        <begin position="36"/>
        <end position="63"/>
    </location>
</feature>
<dbReference type="Pfam" id="PF07321">
    <property type="entry name" value="YscO"/>
    <property type="match status" value="1"/>
</dbReference>
<keyword evidence="1" id="KW-0175">Coiled coil</keyword>
<name>A0A266NU90_PSEFR</name>
<evidence type="ECO:0000313" key="2">
    <source>
        <dbReference type="EMBL" id="VFB19690.1"/>
    </source>
</evidence>
<dbReference type="InterPro" id="IPR009929">
    <property type="entry name" value="T3SS_YscO"/>
</dbReference>
<reference evidence="2 3" key="1">
    <citation type="submission" date="2019-02" db="EMBL/GenBank/DDBJ databases">
        <authorList>
            <consortium name="Pathogen Informatics"/>
        </authorList>
    </citation>
    <scope>NUCLEOTIDE SEQUENCE [LARGE SCALE GENOMIC DNA]</scope>
    <source>
        <strain evidence="2 3">3012STDY7103891</strain>
    </source>
</reference>
<evidence type="ECO:0000256" key="1">
    <source>
        <dbReference type="SAM" id="Coils"/>
    </source>
</evidence>
<protein>
    <submittedName>
        <fullName evidence="2">Type III secretion protein RspO</fullName>
    </submittedName>
</protein>
<evidence type="ECO:0000313" key="3">
    <source>
        <dbReference type="Proteomes" id="UP000330809"/>
    </source>
</evidence>
<sequence>MCPSENRPPATEPLRRLRQHRADRAERLLHIKRMELRALGLNIEQARSAVEQARQNENRQQAELTGRYQGQVVSPRTLSGWDESQRQWAAQTAQQASALQALLEQQRVVAIHVESARQYAGECQRKVEKLLELSMLLAEEAGWPSHQE</sequence>
<accession>A0A266NU90</accession>
<dbReference type="AlphaFoldDB" id="A0A266NU90"/>
<dbReference type="RefSeq" id="WP_095019664.1">
    <property type="nucleotide sequence ID" value="NZ_CAACYJ010000027.1"/>
</dbReference>